<gene>
    <name evidence="2" type="ORF">CFIO01_03502</name>
</gene>
<evidence type="ECO:0000313" key="2">
    <source>
        <dbReference type="EMBL" id="EXF76691.1"/>
    </source>
</evidence>
<reference evidence="2 3" key="1">
    <citation type="submission" date="2014-02" db="EMBL/GenBank/DDBJ databases">
        <title>The genome sequence of Colletotrichum fioriniae PJ7.</title>
        <authorList>
            <person name="Baroncelli R."/>
            <person name="Thon M.R."/>
        </authorList>
    </citation>
    <scope>NUCLEOTIDE SEQUENCE [LARGE SCALE GENOMIC DNA]</scope>
    <source>
        <strain evidence="2 3">PJ7</strain>
    </source>
</reference>
<dbReference type="EMBL" id="JARH01000803">
    <property type="protein sequence ID" value="EXF76691.1"/>
    <property type="molecule type" value="Genomic_DNA"/>
</dbReference>
<dbReference type="HOGENOM" id="CLU_1731312_0_0_1"/>
<evidence type="ECO:0000313" key="3">
    <source>
        <dbReference type="Proteomes" id="UP000020467"/>
    </source>
</evidence>
<organism evidence="2 3">
    <name type="scientific">Colletotrichum fioriniae PJ7</name>
    <dbReference type="NCBI Taxonomy" id="1445577"/>
    <lineage>
        <taxon>Eukaryota</taxon>
        <taxon>Fungi</taxon>
        <taxon>Dikarya</taxon>
        <taxon>Ascomycota</taxon>
        <taxon>Pezizomycotina</taxon>
        <taxon>Sordariomycetes</taxon>
        <taxon>Hypocreomycetidae</taxon>
        <taxon>Glomerellales</taxon>
        <taxon>Glomerellaceae</taxon>
        <taxon>Colletotrichum</taxon>
        <taxon>Colletotrichum acutatum species complex</taxon>
    </lineage>
</organism>
<protein>
    <submittedName>
        <fullName evidence="2">Uncharacterized protein</fullName>
    </submittedName>
</protein>
<dbReference type="Proteomes" id="UP000020467">
    <property type="component" value="Unassembled WGS sequence"/>
</dbReference>
<comment type="caution">
    <text evidence="2">The sequence shown here is derived from an EMBL/GenBank/DDBJ whole genome shotgun (WGS) entry which is preliminary data.</text>
</comment>
<dbReference type="KEGG" id="cfj:CFIO01_03502"/>
<accession>A0A010R915</accession>
<name>A0A010R915_9PEZI</name>
<proteinExistence type="predicted"/>
<sequence length="151" mass="17571">MHREMNSRPSKSPLCRLRLTSFLLPQTIHLRPRQPHIGAPTRPNMPKRQRRRDVPTRLVKRPRCEDEADQIRCQQQPAELLQDQLRGDRWVSQLTAGPEDKGTRGGGLDGDVEEEGEFCWLHRWRQHRVEGCIGDASSKLLSLRYYLGRSL</sequence>
<keyword evidence="3" id="KW-1185">Reference proteome</keyword>
<evidence type="ECO:0000256" key="1">
    <source>
        <dbReference type="SAM" id="MobiDB-lite"/>
    </source>
</evidence>
<feature type="region of interest" description="Disordered" evidence="1">
    <location>
        <begin position="29"/>
        <end position="62"/>
    </location>
</feature>
<dbReference type="OrthoDB" id="10512432at2759"/>
<dbReference type="AlphaFoldDB" id="A0A010R915"/>